<feature type="region of interest" description="Disordered" evidence="1">
    <location>
        <begin position="312"/>
        <end position="344"/>
    </location>
</feature>
<feature type="non-terminal residue" evidence="2">
    <location>
        <position position="344"/>
    </location>
</feature>
<gene>
    <name evidence="2" type="ORF">C1SCF055_LOCUS40605</name>
    <name evidence="3" type="ORF">C1SCF055_LOCUS42888</name>
</gene>
<dbReference type="EMBL" id="CAMXCT030006551">
    <property type="protein sequence ID" value="CAL4803110.1"/>
    <property type="molecule type" value="Genomic_DNA"/>
</dbReference>
<comment type="caution">
    <text evidence="2">The sequence shown here is derived from an EMBL/GenBank/DDBJ whole genome shotgun (WGS) entry which is preliminary data.</text>
</comment>
<protein>
    <submittedName>
        <fullName evidence="5">Reticulocyte-binding protein 2-like a</fullName>
    </submittedName>
</protein>
<dbReference type="AlphaFoldDB" id="A0A9P1DVW3"/>
<evidence type="ECO:0000313" key="4">
    <source>
        <dbReference type="EMBL" id="CAL4803110.1"/>
    </source>
</evidence>
<evidence type="ECO:0000313" key="2">
    <source>
        <dbReference type="EMBL" id="CAI4015798.1"/>
    </source>
</evidence>
<evidence type="ECO:0000313" key="6">
    <source>
        <dbReference type="Proteomes" id="UP001152797"/>
    </source>
</evidence>
<proteinExistence type="predicted"/>
<dbReference type="EMBL" id="CAMXCT010006689">
    <property type="protein sequence ID" value="CAI4018312.1"/>
    <property type="molecule type" value="Genomic_DNA"/>
</dbReference>
<keyword evidence="6" id="KW-1185">Reference proteome</keyword>
<reference evidence="4 6" key="2">
    <citation type="submission" date="2024-05" db="EMBL/GenBank/DDBJ databases">
        <authorList>
            <person name="Chen Y."/>
            <person name="Shah S."/>
            <person name="Dougan E. K."/>
            <person name="Thang M."/>
            <person name="Chan C."/>
        </authorList>
    </citation>
    <scope>NUCLEOTIDE SEQUENCE [LARGE SCALE GENOMIC DNA]</scope>
</reference>
<dbReference type="Proteomes" id="UP001152797">
    <property type="component" value="Unassembled WGS sequence"/>
</dbReference>
<evidence type="ECO:0000256" key="1">
    <source>
        <dbReference type="SAM" id="MobiDB-lite"/>
    </source>
</evidence>
<feature type="region of interest" description="Disordered" evidence="1">
    <location>
        <begin position="131"/>
        <end position="187"/>
    </location>
</feature>
<dbReference type="EMBL" id="CAMXCT010006551">
    <property type="protein sequence ID" value="CAI4015798.1"/>
    <property type="molecule type" value="Genomic_DNA"/>
</dbReference>
<evidence type="ECO:0000313" key="3">
    <source>
        <dbReference type="EMBL" id="CAI4018312.1"/>
    </source>
</evidence>
<name>A0A9P1DVW3_9DINO</name>
<sequence>MPPPPDLSHGAKDRRIRRALEPNARGEYKVSEEIRKLWEEGKKDTVFRLFAECGTASSAPDGAVPAGGLPSSVVETVKLLKRLGYPDSQEIHQSSALLNKVATAVTKRMGQLELIKVSLSKPDMAASQLTVIPKDTPKAKSGASTAPKRAAKAKPVAKAKAVSEPPPTPKRGAAPKAPAPKRQRKSCDDMDKMATLELLADQAPACRLGSLARAAVKDGATAQSLHDASKVHVSHGERDAHRVLNKYWLSLKVPIKHILVGPVEGGQSIDIPYYKVGDMATHLLQKNPAVIFGGVDLRAGEAKCMDVLPGAKGRKHPAGVPSKGDASAGMLRRKPKLTTTWDPW</sequence>
<dbReference type="EMBL" id="CAMXCT020006689">
    <property type="protein sequence ID" value="CAL1171687.1"/>
    <property type="molecule type" value="Genomic_DNA"/>
</dbReference>
<reference evidence="2" key="1">
    <citation type="submission" date="2022-10" db="EMBL/GenBank/DDBJ databases">
        <authorList>
            <person name="Chen Y."/>
            <person name="Dougan E. K."/>
            <person name="Chan C."/>
            <person name="Rhodes N."/>
            <person name="Thang M."/>
        </authorList>
    </citation>
    <scope>NUCLEOTIDE SEQUENCE</scope>
</reference>
<dbReference type="EMBL" id="CAMXCT030006689">
    <property type="protein sequence ID" value="CAL4805624.1"/>
    <property type="molecule type" value="Genomic_DNA"/>
</dbReference>
<dbReference type="EMBL" id="CAMXCT020006551">
    <property type="protein sequence ID" value="CAL1169173.1"/>
    <property type="molecule type" value="Genomic_DNA"/>
</dbReference>
<dbReference type="OrthoDB" id="440682at2759"/>
<feature type="region of interest" description="Disordered" evidence="1">
    <location>
        <begin position="1"/>
        <end position="20"/>
    </location>
</feature>
<feature type="compositionally biased region" description="Basic and acidic residues" evidence="1">
    <location>
        <begin position="9"/>
        <end position="20"/>
    </location>
</feature>
<accession>A0A9P1DVW3</accession>
<organism evidence="2">
    <name type="scientific">Cladocopium goreaui</name>
    <dbReference type="NCBI Taxonomy" id="2562237"/>
    <lineage>
        <taxon>Eukaryota</taxon>
        <taxon>Sar</taxon>
        <taxon>Alveolata</taxon>
        <taxon>Dinophyceae</taxon>
        <taxon>Suessiales</taxon>
        <taxon>Symbiodiniaceae</taxon>
        <taxon>Cladocopium</taxon>
    </lineage>
</organism>
<evidence type="ECO:0000313" key="5">
    <source>
        <dbReference type="EMBL" id="CAL4805624.1"/>
    </source>
</evidence>